<dbReference type="RefSeq" id="WP_184877941.1">
    <property type="nucleotide sequence ID" value="NZ_BOOV01000009.1"/>
</dbReference>
<dbReference type="AlphaFoldDB" id="A0A7W7D4B3"/>
<organism evidence="1 2">
    <name type="scientific">Sphaerisporangium siamense</name>
    <dbReference type="NCBI Taxonomy" id="795645"/>
    <lineage>
        <taxon>Bacteria</taxon>
        <taxon>Bacillati</taxon>
        <taxon>Actinomycetota</taxon>
        <taxon>Actinomycetes</taxon>
        <taxon>Streptosporangiales</taxon>
        <taxon>Streptosporangiaceae</taxon>
        <taxon>Sphaerisporangium</taxon>
    </lineage>
</organism>
<gene>
    <name evidence="1" type="ORF">BJ982_001608</name>
</gene>
<evidence type="ECO:0000313" key="1">
    <source>
        <dbReference type="EMBL" id="MBB4700064.1"/>
    </source>
</evidence>
<name>A0A7W7D4B3_9ACTN</name>
<comment type="caution">
    <text evidence="1">The sequence shown here is derived from an EMBL/GenBank/DDBJ whole genome shotgun (WGS) entry which is preliminary data.</text>
</comment>
<dbReference type="EMBL" id="JACHND010000001">
    <property type="protein sequence ID" value="MBB4700064.1"/>
    <property type="molecule type" value="Genomic_DNA"/>
</dbReference>
<keyword evidence="2" id="KW-1185">Reference proteome</keyword>
<dbReference type="Proteomes" id="UP000542210">
    <property type="component" value="Unassembled WGS sequence"/>
</dbReference>
<reference evidence="1 2" key="1">
    <citation type="submission" date="2020-08" db="EMBL/GenBank/DDBJ databases">
        <title>Sequencing the genomes of 1000 actinobacteria strains.</title>
        <authorList>
            <person name="Klenk H.-P."/>
        </authorList>
    </citation>
    <scope>NUCLEOTIDE SEQUENCE [LARGE SCALE GENOMIC DNA]</scope>
    <source>
        <strain evidence="1 2">DSM 45784</strain>
    </source>
</reference>
<proteinExistence type="predicted"/>
<sequence>MNAAAEHGLTEFENLRCDEDGMLRATHTCSGREACGETWEEIRLDALVIRFSEALKRLWP</sequence>
<evidence type="ECO:0000313" key="2">
    <source>
        <dbReference type="Proteomes" id="UP000542210"/>
    </source>
</evidence>
<protein>
    <submittedName>
        <fullName evidence="1">Uncharacterized protein</fullName>
    </submittedName>
</protein>
<accession>A0A7W7D4B3</accession>